<evidence type="ECO:0000256" key="4">
    <source>
        <dbReference type="ARBA" id="ARBA00022676"/>
    </source>
</evidence>
<organism evidence="15 16">
    <name type="scientific">Ophiocordyceps australis</name>
    <dbReference type="NCBI Taxonomy" id="1399860"/>
    <lineage>
        <taxon>Eukaryota</taxon>
        <taxon>Fungi</taxon>
        <taxon>Dikarya</taxon>
        <taxon>Ascomycota</taxon>
        <taxon>Pezizomycotina</taxon>
        <taxon>Sordariomycetes</taxon>
        <taxon>Hypocreomycetidae</taxon>
        <taxon>Hypocreales</taxon>
        <taxon>Ophiocordycipitaceae</taxon>
        <taxon>Ophiocordyceps</taxon>
    </lineage>
</organism>
<feature type="transmembrane region" description="Helical" evidence="12">
    <location>
        <begin position="426"/>
        <end position="451"/>
    </location>
</feature>
<comment type="similarity">
    <text evidence="12">Belongs to the glycosyltransferase group 1 family.</text>
</comment>
<comment type="caution">
    <text evidence="15">The sequence shown here is derived from an EMBL/GenBank/DDBJ whole genome shotgun (WGS) entry which is preliminary data.</text>
</comment>
<dbReference type="OrthoDB" id="448893at2759"/>
<evidence type="ECO:0000256" key="5">
    <source>
        <dbReference type="ARBA" id="ARBA00022679"/>
    </source>
</evidence>
<dbReference type="PANTHER" id="PTHR45918">
    <property type="entry name" value="ALPHA-1,3/1,6-MANNOSYLTRANSFERASE ALG2"/>
    <property type="match status" value="1"/>
</dbReference>
<dbReference type="GO" id="GO:0005789">
    <property type="term" value="C:endoplasmic reticulum membrane"/>
    <property type="evidence" value="ECO:0007669"/>
    <property type="project" value="UniProtKB-SubCell"/>
</dbReference>
<evidence type="ECO:0000256" key="8">
    <source>
        <dbReference type="ARBA" id="ARBA00022989"/>
    </source>
</evidence>
<dbReference type="Pfam" id="PF13439">
    <property type="entry name" value="Glyco_transf_4"/>
    <property type="match status" value="1"/>
</dbReference>
<dbReference type="Pfam" id="PF00534">
    <property type="entry name" value="Glycos_transf_1"/>
    <property type="match status" value="1"/>
</dbReference>
<name>A0A2C5YJP4_9HYPO</name>
<keyword evidence="8 12" id="KW-1133">Transmembrane helix</keyword>
<dbReference type="GO" id="GO:0004378">
    <property type="term" value="F:GDP-Man:Man(1)GlcNAc(2)-PP-Dol alpha-1,3-mannosyltransferase activity"/>
    <property type="evidence" value="ECO:0007669"/>
    <property type="project" value="UniProtKB-UniRule"/>
</dbReference>
<evidence type="ECO:0000313" key="16">
    <source>
        <dbReference type="Proteomes" id="UP000226192"/>
    </source>
</evidence>
<comment type="catalytic activity">
    <reaction evidence="10 12">
        <text>a beta-D-Man-(1-&gt;4)-beta-D-GlcNAc-(1-&gt;4)-alpha-D-GlcNAc-diphospho-di-trans,poly-cis-dolichol + GDP-alpha-D-mannose = an alpha-D-Man-(1-&gt;3)-beta-D-Man-(1-&gt;4)-beta-D-GlcNAc-(1-&gt;4)-alpha-D-GlcNAc-diphospho-di-trans,poly-cis-dolichol + GDP + H(+)</text>
        <dbReference type="Rhea" id="RHEA:29515"/>
        <dbReference type="Rhea" id="RHEA-COMP:19511"/>
        <dbReference type="Rhea" id="RHEA-COMP:19513"/>
        <dbReference type="ChEBI" id="CHEBI:15378"/>
        <dbReference type="ChEBI" id="CHEBI:57527"/>
        <dbReference type="ChEBI" id="CHEBI:58189"/>
        <dbReference type="ChEBI" id="CHEBI:58472"/>
        <dbReference type="ChEBI" id="CHEBI:132510"/>
        <dbReference type="EC" id="2.4.1.132"/>
    </reaction>
    <physiologicalReaction direction="left-to-right" evidence="10 12">
        <dbReference type="Rhea" id="RHEA:29516"/>
    </physiologicalReaction>
</comment>
<feature type="domain" description="Glycosyltransferase subfamily 4-like N-terminal" evidence="14">
    <location>
        <begin position="16"/>
        <end position="200"/>
    </location>
</feature>
<evidence type="ECO:0000256" key="12">
    <source>
        <dbReference type="RuleBase" id="RU367136"/>
    </source>
</evidence>
<keyword evidence="9 12" id="KW-0472">Membrane</keyword>
<comment type="function">
    <text evidence="1 12">Mannosylates Man(2)GlcNAc(2)-dolichol diphosphate and Man(1)GlcNAc(2)-dolichol diphosphate to form Man(3)GlcNAc(2)-dolichol diphosphate.</text>
</comment>
<keyword evidence="4 12" id="KW-0328">Glycosyltransferase</keyword>
<comment type="pathway">
    <text evidence="3 12">Protein modification; protein glycosylation.</text>
</comment>
<gene>
    <name evidence="15" type="ORF">CDD81_2910</name>
</gene>
<evidence type="ECO:0000256" key="2">
    <source>
        <dbReference type="ARBA" id="ARBA00004586"/>
    </source>
</evidence>
<dbReference type="Gene3D" id="3.40.50.2000">
    <property type="entry name" value="Glycogen Phosphorylase B"/>
    <property type="match status" value="2"/>
</dbReference>
<dbReference type="GO" id="GO:0102704">
    <property type="term" value="F:GDP-Man:Man(2)GlcNAc(2)-PP-Dol alpha-1,6-mannosyltransferase activity"/>
    <property type="evidence" value="ECO:0007669"/>
    <property type="project" value="UniProtKB-UniRule"/>
</dbReference>
<accession>A0A2C5YJP4</accession>
<dbReference type="EC" id="2.4.1.257" evidence="12"/>
<dbReference type="AlphaFoldDB" id="A0A2C5YJP4"/>
<keyword evidence="5 12" id="KW-0808">Transferase</keyword>
<keyword evidence="6 12" id="KW-0812">Transmembrane</keyword>
<dbReference type="InterPro" id="IPR028098">
    <property type="entry name" value="Glyco_trans_4-like_N"/>
</dbReference>
<dbReference type="PANTHER" id="PTHR45918:SF1">
    <property type="entry name" value="ALPHA-1,3_1,6-MANNOSYLTRANSFERASE ALG2"/>
    <property type="match status" value="1"/>
</dbReference>
<keyword evidence="16" id="KW-1185">Reference proteome</keyword>
<evidence type="ECO:0000259" key="13">
    <source>
        <dbReference type="Pfam" id="PF00534"/>
    </source>
</evidence>
<evidence type="ECO:0000256" key="9">
    <source>
        <dbReference type="ARBA" id="ARBA00023136"/>
    </source>
</evidence>
<sequence>MAKARTIVFFHPDLGIGGAERLVVDAAVGLQRLGHRVVIYTNHCDAKHCFDECRNGTLQVRVGGNSIFPPSFASRLSILCALARHLHLVFSTTAEMAALAPDAFFVDQLSGGLPLLRHLYPSVPILFYCHYPDLLLVRGRASWLKRAYRVPFDALEEWSMRFAQAVAVNSQFTKSVVQATWPRLAQSSDLTVVYPCVDTHSPCPAAQLPFDLEGKIVLSINRFERKKDIGLAIKAFAALPHAKRRDAHLILAGGYDSRVAENVAYHAQLQSLATALHLSHQTMHPTDAHAVLDASVIFLLSISNPTKQALLSAARCVIYTPANEHFGIVPLEAMLANCPVLAADSGGPVETVMPGLSGWLCDPANVDAWTQVLGRVLDMPDNALRKMGQDGAARVKSQFSRDQMAKTLDKVICHLVHSHSVHETSLPLGVVALWLAALVALAALAMAPLLLRSLNH</sequence>
<evidence type="ECO:0000256" key="7">
    <source>
        <dbReference type="ARBA" id="ARBA00022824"/>
    </source>
</evidence>
<comment type="subcellular location">
    <subcellularLocation>
        <location evidence="2 12">Endoplasmic reticulum membrane</location>
    </subcellularLocation>
</comment>
<feature type="domain" description="Glycosyl transferase family 1" evidence="13">
    <location>
        <begin position="207"/>
        <end position="391"/>
    </location>
</feature>
<dbReference type="STRING" id="1399860.A0A2C5YJP4"/>
<dbReference type="InterPro" id="IPR027054">
    <property type="entry name" value="ALG2"/>
</dbReference>
<dbReference type="UniPathway" id="UPA00378"/>
<reference evidence="15 16" key="1">
    <citation type="submission" date="2017-06" db="EMBL/GenBank/DDBJ databases">
        <title>Ant-infecting Ophiocordyceps genomes reveal a high diversity of potential behavioral manipulation genes and a possible major role for enterotoxins.</title>
        <authorList>
            <person name="De Bekker C."/>
            <person name="Evans H.C."/>
            <person name="Brachmann A."/>
            <person name="Hughes D.P."/>
        </authorList>
    </citation>
    <scope>NUCLEOTIDE SEQUENCE [LARGE SCALE GENOMIC DNA]</scope>
    <source>
        <strain evidence="15 16">Map64</strain>
    </source>
</reference>
<dbReference type="CDD" id="cd03805">
    <property type="entry name" value="GT4_ALG2-like"/>
    <property type="match status" value="1"/>
</dbReference>
<keyword evidence="7 12" id="KW-0256">Endoplasmic reticulum</keyword>
<evidence type="ECO:0000256" key="3">
    <source>
        <dbReference type="ARBA" id="ARBA00004922"/>
    </source>
</evidence>
<comment type="catalytic activity">
    <reaction evidence="11 12">
        <text>an alpha-D-Man-(1-&gt;3)-beta-D-Man-(1-&gt;4)-beta-D-GlcNAc-(1-&gt;4)-alpha-D-GlcNAc-diphospho-di-trans,poly-cis-dolichol + GDP-alpha-D-mannose = an alpha-D-Man-(1-&gt;3)-[alpha-D-Man-(1-&gt;6)]-beta-D-Man-(1-&gt;4)-beta-D-GlcNAc-(1-&gt;4)-alpha-D-GlcNAc-diphospho-di-trans,poly-cis-dolichol + GDP + H(+)</text>
        <dbReference type="Rhea" id="RHEA:29519"/>
        <dbReference type="Rhea" id="RHEA-COMP:19513"/>
        <dbReference type="Rhea" id="RHEA-COMP:19515"/>
        <dbReference type="ChEBI" id="CHEBI:15378"/>
        <dbReference type="ChEBI" id="CHEBI:57527"/>
        <dbReference type="ChEBI" id="CHEBI:58189"/>
        <dbReference type="ChEBI" id="CHEBI:132510"/>
        <dbReference type="ChEBI" id="CHEBI:132511"/>
        <dbReference type="EC" id="2.4.1.257"/>
    </reaction>
    <physiologicalReaction direction="left-to-right" evidence="11 12">
        <dbReference type="Rhea" id="RHEA:29520"/>
    </physiologicalReaction>
</comment>
<evidence type="ECO:0000256" key="10">
    <source>
        <dbReference type="ARBA" id="ARBA00045103"/>
    </source>
</evidence>
<evidence type="ECO:0000256" key="11">
    <source>
        <dbReference type="ARBA" id="ARBA00045104"/>
    </source>
</evidence>
<evidence type="ECO:0000256" key="6">
    <source>
        <dbReference type="ARBA" id="ARBA00022692"/>
    </source>
</evidence>
<dbReference type="EC" id="2.4.1.132" evidence="12"/>
<dbReference type="EMBL" id="NJET01000002">
    <property type="protein sequence ID" value="PHH67141.1"/>
    <property type="molecule type" value="Genomic_DNA"/>
</dbReference>
<evidence type="ECO:0000313" key="15">
    <source>
        <dbReference type="EMBL" id="PHH67141.1"/>
    </source>
</evidence>
<evidence type="ECO:0000259" key="14">
    <source>
        <dbReference type="Pfam" id="PF13439"/>
    </source>
</evidence>
<proteinExistence type="inferred from homology"/>
<dbReference type="SUPFAM" id="SSF53756">
    <property type="entry name" value="UDP-Glycosyltransferase/glycogen phosphorylase"/>
    <property type="match status" value="1"/>
</dbReference>
<dbReference type="Proteomes" id="UP000226192">
    <property type="component" value="Unassembled WGS sequence"/>
</dbReference>
<protein>
    <recommendedName>
        <fullName evidence="12">Alpha-1,3/1,6-mannosyltransferase ALG2</fullName>
        <ecNumber evidence="12">2.4.1.132</ecNumber>
        <ecNumber evidence="12">2.4.1.257</ecNumber>
    </recommendedName>
    <alternativeName>
        <fullName evidence="12">GDP-Man:Man(1)GlcNAc(2)-PP-Dol alpha-1,3-mannosyltransferase</fullName>
    </alternativeName>
</protein>
<evidence type="ECO:0000256" key="1">
    <source>
        <dbReference type="ARBA" id="ARBA00003142"/>
    </source>
</evidence>
<dbReference type="InterPro" id="IPR001296">
    <property type="entry name" value="Glyco_trans_1"/>
</dbReference>